<comment type="caution">
    <text evidence="12">The sequence shown here is derived from an EMBL/GenBank/DDBJ whole genome shotgun (WGS) entry which is preliminary data.</text>
</comment>
<evidence type="ECO:0000259" key="11">
    <source>
        <dbReference type="PROSITE" id="PS51144"/>
    </source>
</evidence>
<evidence type="ECO:0000313" key="13">
    <source>
        <dbReference type="Proteomes" id="UP001203423"/>
    </source>
</evidence>
<dbReference type="InterPro" id="IPR023561">
    <property type="entry name" value="Carbonic_anhydrase_a-class"/>
</dbReference>
<dbReference type="PANTHER" id="PTHR18952">
    <property type="entry name" value="CARBONIC ANHYDRASE"/>
    <property type="match status" value="1"/>
</dbReference>
<keyword evidence="8 10" id="KW-0456">Lyase</keyword>
<evidence type="ECO:0000256" key="2">
    <source>
        <dbReference type="ARBA" id="ARBA00002904"/>
    </source>
</evidence>
<evidence type="ECO:0000256" key="9">
    <source>
        <dbReference type="ARBA" id="ARBA00048348"/>
    </source>
</evidence>
<keyword evidence="7 10" id="KW-0862">Zinc</keyword>
<comment type="cofactor">
    <cofactor evidence="1 10">
        <name>Zn(2+)</name>
        <dbReference type="ChEBI" id="CHEBI:29105"/>
    </cofactor>
</comment>
<gene>
    <name evidence="12" type="ORF">L2764_06060</name>
</gene>
<dbReference type="SMART" id="SM01057">
    <property type="entry name" value="Carb_anhydrase"/>
    <property type="match status" value="1"/>
</dbReference>
<keyword evidence="13" id="KW-1185">Reference proteome</keyword>
<dbReference type="Gene3D" id="3.10.200.10">
    <property type="entry name" value="Alpha carbonic anhydrase"/>
    <property type="match status" value="1"/>
</dbReference>
<dbReference type="EMBL" id="JAKIKS010000016">
    <property type="protein sequence ID" value="MCL1124051.1"/>
    <property type="molecule type" value="Genomic_DNA"/>
</dbReference>
<evidence type="ECO:0000256" key="4">
    <source>
        <dbReference type="ARBA" id="ARBA00012925"/>
    </source>
</evidence>
<evidence type="ECO:0000256" key="7">
    <source>
        <dbReference type="ARBA" id="ARBA00022833"/>
    </source>
</evidence>
<dbReference type="EC" id="4.2.1.1" evidence="4 10"/>
<protein>
    <recommendedName>
        <fullName evidence="5 10">Carbonic anhydrase</fullName>
        <ecNumber evidence="4 10">4.2.1.1</ecNumber>
    </recommendedName>
</protein>
<comment type="function">
    <text evidence="2 10">Reversible hydration of carbon dioxide.</text>
</comment>
<organism evidence="12 13">
    <name type="scientific">Shewanella surugensis</name>
    <dbReference type="NCBI Taxonomy" id="212020"/>
    <lineage>
        <taxon>Bacteria</taxon>
        <taxon>Pseudomonadati</taxon>
        <taxon>Pseudomonadota</taxon>
        <taxon>Gammaproteobacteria</taxon>
        <taxon>Alteromonadales</taxon>
        <taxon>Shewanellaceae</taxon>
        <taxon>Shewanella</taxon>
    </lineage>
</organism>
<comment type="catalytic activity">
    <reaction evidence="9 10">
        <text>hydrogencarbonate + H(+) = CO2 + H2O</text>
        <dbReference type="Rhea" id="RHEA:10748"/>
        <dbReference type="ChEBI" id="CHEBI:15377"/>
        <dbReference type="ChEBI" id="CHEBI:15378"/>
        <dbReference type="ChEBI" id="CHEBI:16526"/>
        <dbReference type="ChEBI" id="CHEBI:17544"/>
        <dbReference type="EC" id="4.2.1.1"/>
    </reaction>
</comment>
<dbReference type="CDD" id="cd03124">
    <property type="entry name" value="alpha_CA_prokaryotic_like"/>
    <property type="match status" value="1"/>
</dbReference>
<accession>A0ABT0L8M2</accession>
<evidence type="ECO:0000256" key="6">
    <source>
        <dbReference type="ARBA" id="ARBA00022723"/>
    </source>
</evidence>
<reference evidence="12 13" key="1">
    <citation type="submission" date="2022-01" db="EMBL/GenBank/DDBJ databases">
        <title>Whole genome-based taxonomy of the Shewanellaceae.</title>
        <authorList>
            <person name="Martin-Rodriguez A.J."/>
        </authorList>
    </citation>
    <scope>NUCLEOTIDE SEQUENCE [LARGE SCALE GENOMIC DNA]</scope>
    <source>
        <strain evidence="12 13">DSM 17177</strain>
    </source>
</reference>
<dbReference type="InterPro" id="IPR001148">
    <property type="entry name" value="CA_dom"/>
</dbReference>
<comment type="similarity">
    <text evidence="3 10">Belongs to the alpha-carbonic anhydrase family.</text>
</comment>
<dbReference type="RefSeq" id="WP_248939330.1">
    <property type="nucleotide sequence ID" value="NZ_JAKIKS010000016.1"/>
</dbReference>
<dbReference type="SUPFAM" id="SSF51069">
    <property type="entry name" value="Carbonic anhydrase"/>
    <property type="match status" value="1"/>
</dbReference>
<feature type="domain" description="Alpha-carbonic anhydrase" evidence="11">
    <location>
        <begin position="46"/>
        <end position="301"/>
    </location>
</feature>
<name>A0ABT0L8M2_9GAMM</name>
<evidence type="ECO:0000313" key="12">
    <source>
        <dbReference type="EMBL" id="MCL1124051.1"/>
    </source>
</evidence>
<dbReference type="Pfam" id="PF00194">
    <property type="entry name" value="Carb_anhydrase"/>
    <property type="match status" value="1"/>
</dbReference>
<dbReference type="InterPro" id="IPR041891">
    <property type="entry name" value="Alpha_CA_prokaryot-like"/>
</dbReference>
<dbReference type="PANTHER" id="PTHR18952:SF265">
    <property type="entry name" value="CARBONIC ANHYDRASE"/>
    <property type="match status" value="1"/>
</dbReference>
<keyword evidence="6 10" id="KW-0479">Metal-binding</keyword>
<dbReference type="InterPro" id="IPR018338">
    <property type="entry name" value="Carbonic_anhydrase_a-class_CS"/>
</dbReference>
<dbReference type="PROSITE" id="PS51144">
    <property type="entry name" value="ALPHA_CA_2"/>
    <property type="match status" value="1"/>
</dbReference>
<evidence type="ECO:0000256" key="10">
    <source>
        <dbReference type="RuleBase" id="RU367011"/>
    </source>
</evidence>
<dbReference type="Proteomes" id="UP001203423">
    <property type="component" value="Unassembled WGS sequence"/>
</dbReference>
<evidence type="ECO:0000256" key="3">
    <source>
        <dbReference type="ARBA" id="ARBA00010718"/>
    </source>
</evidence>
<sequence length="301" mass="34299">MSWLYNQVTALPIMKFFVIIFAVLGLVSCSKEPPKETNSLSKTKDIFWGYVGESSPEHWGKDYPQCELGGDQSPINIDPKSVKVTSLPALRFTFSREPTDIEDNGHTVEVVFSDDPSENQGKSITLDYNEKGQLANSRAVEIEYNAKQDTLVVDDKEYRLAQFHFHSPSENVVNSQHYPMELHLVYEGAATQFAVVAVFLNIGAENPIIRTLWEHMPTYRGQKNDIRSLNSDFSGLLPTKRGYYTFQGSFTTPPCTRNVIWYVFHEPISVSQWQVDDFKKVMNHNNRPLQPLNSRPILSSQ</sequence>
<dbReference type="PROSITE" id="PS00162">
    <property type="entry name" value="ALPHA_CA_1"/>
    <property type="match status" value="1"/>
</dbReference>
<evidence type="ECO:0000256" key="8">
    <source>
        <dbReference type="ARBA" id="ARBA00023239"/>
    </source>
</evidence>
<proteinExistence type="inferred from homology"/>
<evidence type="ECO:0000256" key="1">
    <source>
        <dbReference type="ARBA" id="ARBA00001947"/>
    </source>
</evidence>
<dbReference type="InterPro" id="IPR036398">
    <property type="entry name" value="CA_dom_sf"/>
</dbReference>
<evidence type="ECO:0000256" key="5">
    <source>
        <dbReference type="ARBA" id="ARBA00014628"/>
    </source>
</evidence>